<evidence type="ECO:0000313" key="1">
    <source>
        <dbReference type="EMBL" id="GAI91777.1"/>
    </source>
</evidence>
<comment type="caution">
    <text evidence="1">The sequence shown here is derived from an EMBL/GenBank/DDBJ whole genome shotgun (WGS) entry which is preliminary data.</text>
</comment>
<name>X1SFH7_9ZZZZ</name>
<proteinExistence type="predicted"/>
<gene>
    <name evidence="1" type="ORF">S12H4_38382</name>
</gene>
<dbReference type="AlphaFoldDB" id="X1SFH7"/>
<dbReference type="InterPro" id="IPR013783">
    <property type="entry name" value="Ig-like_fold"/>
</dbReference>
<dbReference type="EMBL" id="BARW01023100">
    <property type="protein sequence ID" value="GAI91777.1"/>
    <property type="molecule type" value="Genomic_DNA"/>
</dbReference>
<dbReference type="Gene3D" id="2.60.40.10">
    <property type="entry name" value="Immunoglobulins"/>
    <property type="match status" value="1"/>
</dbReference>
<reference evidence="1" key="1">
    <citation type="journal article" date="2014" name="Front. Microbiol.">
        <title>High frequency of phylogenetically diverse reductive dehalogenase-homologous genes in deep subseafloor sedimentary metagenomes.</title>
        <authorList>
            <person name="Kawai M."/>
            <person name="Futagami T."/>
            <person name="Toyoda A."/>
            <person name="Takaki Y."/>
            <person name="Nishi S."/>
            <person name="Hori S."/>
            <person name="Arai W."/>
            <person name="Tsubouchi T."/>
            <person name="Morono Y."/>
            <person name="Uchiyama I."/>
            <person name="Ito T."/>
            <person name="Fujiyama A."/>
            <person name="Inagaki F."/>
            <person name="Takami H."/>
        </authorList>
    </citation>
    <scope>NUCLEOTIDE SEQUENCE</scope>
    <source>
        <strain evidence="1">Expedition CK06-06</strain>
    </source>
</reference>
<accession>X1SFH7</accession>
<sequence>MKQSSDDIVLVKGSNELDIQMVPIPPEELLPAELSNLRAAPEIVTIGQKVTIKVNVGNPNWESSITYTVKLTGAVTAQETITLTPHQVKTVTFIKTVTWQAWGTIYCDGLSVRVKGEVYVPPEEEPPPPYTDELRREISRKYKEFLNALIGGEGYMGAEWWALSMQERHDLT</sequence>
<feature type="non-terminal residue" evidence="1">
    <location>
        <position position="172"/>
    </location>
</feature>
<protein>
    <recommendedName>
        <fullName evidence="2">CARDB domain-containing protein</fullName>
    </recommendedName>
</protein>
<organism evidence="1">
    <name type="scientific">marine sediment metagenome</name>
    <dbReference type="NCBI Taxonomy" id="412755"/>
    <lineage>
        <taxon>unclassified sequences</taxon>
        <taxon>metagenomes</taxon>
        <taxon>ecological metagenomes</taxon>
    </lineage>
</organism>
<evidence type="ECO:0008006" key="2">
    <source>
        <dbReference type="Google" id="ProtNLM"/>
    </source>
</evidence>